<evidence type="ECO:0000256" key="15">
    <source>
        <dbReference type="ARBA" id="ARBA00022917"/>
    </source>
</evidence>
<dbReference type="InterPro" id="IPR004532">
    <property type="entry name" value="Phe-tRNA-ligase_IIc_bsu_bact"/>
</dbReference>
<dbReference type="Gene3D" id="3.30.930.10">
    <property type="entry name" value="Bira Bifunctional Protein, Domain 2"/>
    <property type="match status" value="1"/>
</dbReference>
<evidence type="ECO:0000256" key="7">
    <source>
        <dbReference type="ARBA" id="ARBA00022490"/>
    </source>
</evidence>
<dbReference type="SUPFAM" id="SSF56037">
    <property type="entry name" value="PheT/TilS domain"/>
    <property type="match status" value="1"/>
</dbReference>
<evidence type="ECO:0000256" key="13">
    <source>
        <dbReference type="ARBA" id="ARBA00022842"/>
    </source>
</evidence>
<evidence type="ECO:0000256" key="10">
    <source>
        <dbReference type="ARBA" id="ARBA00022723"/>
    </source>
</evidence>
<evidence type="ECO:0000256" key="11">
    <source>
        <dbReference type="ARBA" id="ARBA00022741"/>
    </source>
</evidence>
<evidence type="ECO:0000256" key="3">
    <source>
        <dbReference type="ARBA" id="ARBA00008653"/>
    </source>
</evidence>
<dbReference type="Pfam" id="PF03484">
    <property type="entry name" value="B5"/>
    <property type="match status" value="1"/>
</dbReference>
<dbReference type="SUPFAM" id="SSF55681">
    <property type="entry name" value="Class II aaRS and biotin synthetases"/>
    <property type="match status" value="1"/>
</dbReference>
<evidence type="ECO:0000256" key="6">
    <source>
        <dbReference type="ARBA" id="ARBA00017032"/>
    </source>
</evidence>
<comment type="subcellular location">
    <subcellularLocation>
        <location evidence="2">Cytoplasm</location>
    </subcellularLocation>
</comment>
<keyword evidence="14" id="KW-0694">RNA-binding</keyword>
<comment type="subunit">
    <text evidence="4">Tetramer of two alpha and two beta subunits.</text>
</comment>
<keyword evidence="13" id="KW-0460">Magnesium</keyword>
<dbReference type="InterPro" id="IPR012340">
    <property type="entry name" value="NA-bd_OB-fold"/>
</dbReference>
<dbReference type="InterPro" id="IPR005121">
    <property type="entry name" value="Fdx_antiC-bd"/>
</dbReference>
<dbReference type="SMART" id="SM00873">
    <property type="entry name" value="B3_4"/>
    <property type="match status" value="1"/>
</dbReference>
<dbReference type="CDD" id="cd02796">
    <property type="entry name" value="tRNA_bind_bactPheRS"/>
    <property type="match status" value="1"/>
</dbReference>
<evidence type="ECO:0000256" key="14">
    <source>
        <dbReference type="ARBA" id="ARBA00022884"/>
    </source>
</evidence>
<keyword evidence="9" id="KW-0436">Ligase</keyword>
<comment type="similarity">
    <text evidence="3">Belongs to the phenylalanyl-tRNA synthetase beta subunit family. Type 1 subfamily.</text>
</comment>
<dbReference type="InterPro" id="IPR036690">
    <property type="entry name" value="Fdx_antiC-bd_sf"/>
</dbReference>
<dbReference type="Pfam" id="PF03147">
    <property type="entry name" value="FDX-ACB"/>
    <property type="match status" value="1"/>
</dbReference>
<dbReference type="SUPFAM" id="SSF46955">
    <property type="entry name" value="Putative DNA-binding domain"/>
    <property type="match status" value="1"/>
</dbReference>
<dbReference type="PROSITE" id="PS51483">
    <property type="entry name" value="B5"/>
    <property type="match status" value="1"/>
</dbReference>
<evidence type="ECO:0000256" key="1">
    <source>
        <dbReference type="ARBA" id="ARBA00001946"/>
    </source>
</evidence>
<sequence>MKIPLSWLREFVDLPPKINSEQVSQAFVKVGFEVESIEEQGVDLKGPLVVGKVLSIEELSGHKKPIRFVGVDVGEKKTRYVICGARNFKVNDLVVVALPGATLPGDFKISARETYGKVSDGMICSAKEIGISDEHAGIIVLQEGKIGQDAIALLEINDVIFDIAVNPDRGYAMSVRGLARELAGSLHLKYVDPADPKIAKKLGKGKSPKAISVKIEDKSGADQIYIRTLDHVNVKKSTPLWMQRRIEKCGMRSISLAVDITNYVMLELGQPLHAFDAQYIMGGLRVVRAGKFNKLTTLDKVDRKLDPDNLLIADSKNALALAGTMGGLTSEVSSLTTKIALEAAHFDPLSIARNSRSHNLSSEASRRMERNTDPVLAEIASARATQLLIDLADATYVGASYAGLPIKNRKVKISLSQISQYLGYPYTLKQAKTALILIGCKVLGSGDLLTVEVPTWRPDLINFADFAEEIARLNSYDLIPATLPIGKGGARLSDMQYRKRSVATALANQGFTEVINYPFVSQEMVDLLGFTGDRAKSFRIANPMSEEFPLLRTHLLPGLLTTAVRNIGRGAKNLAIFEIGTVFRNTTPLGKAVNPGVNKRPSEKIIKEIYDGVPKQMLFVGAIVTGEKILSDWQGSGSKFSWSDAIAKAQEIIESSGNDFEVISSDLAPWHPGRCAELRVNGKPVAHAGELHPRVITALNLPERSCAFAVILSELPVAGVTKAPAIWNFPAVVQDVALVVNAKTTAADLTAALKQGAGSLLESIVLFDRYDQMADDKVSLAFTLTFRASDRTLTSDEVARYRDQAIAQAAKTLGAVLRGNA</sequence>
<keyword evidence="10" id="KW-0479">Metal-binding</keyword>
<dbReference type="GO" id="GO:0004826">
    <property type="term" value="F:phenylalanine-tRNA ligase activity"/>
    <property type="evidence" value="ECO:0007669"/>
    <property type="project" value="UniProtKB-EC"/>
</dbReference>
<evidence type="ECO:0000313" key="22">
    <source>
        <dbReference type="EMBL" id="CAB4576236.1"/>
    </source>
</evidence>
<evidence type="ECO:0000256" key="17">
    <source>
        <dbReference type="ARBA" id="ARBA00033189"/>
    </source>
</evidence>
<dbReference type="InterPro" id="IPR002547">
    <property type="entry name" value="tRNA-bd_dom"/>
</dbReference>
<dbReference type="CDD" id="cd00769">
    <property type="entry name" value="PheRS_beta_core"/>
    <property type="match status" value="1"/>
</dbReference>
<dbReference type="InterPro" id="IPR041616">
    <property type="entry name" value="PheRS_beta_core"/>
</dbReference>
<dbReference type="FunFam" id="2.40.50.140:FF:000045">
    <property type="entry name" value="Phenylalanine--tRNA ligase beta subunit"/>
    <property type="match status" value="1"/>
</dbReference>
<comment type="cofactor">
    <cofactor evidence="1">
        <name>Mg(2+)</name>
        <dbReference type="ChEBI" id="CHEBI:18420"/>
    </cofactor>
</comment>
<name>A0A6J6EK74_9ZZZZ</name>
<dbReference type="GO" id="GO:0000287">
    <property type="term" value="F:magnesium ion binding"/>
    <property type="evidence" value="ECO:0007669"/>
    <property type="project" value="InterPro"/>
</dbReference>
<dbReference type="PROSITE" id="PS50886">
    <property type="entry name" value="TRBD"/>
    <property type="match status" value="1"/>
</dbReference>
<dbReference type="HAMAP" id="MF_00283">
    <property type="entry name" value="Phe_tRNA_synth_beta1"/>
    <property type="match status" value="1"/>
</dbReference>
<evidence type="ECO:0000259" key="21">
    <source>
        <dbReference type="PROSITE" id="PS51483"/>
    </source>
</evidence>
<dbReference type="InterPro" id="IPR020825">
    <property type="entry name" value="Phe-tRNA_synthase-like_B3/B4"/>
</dbReference>
<gene>
    <name evidence="22" type="ORF">UFOPK1766_00145</name>
</gene>
<evidence type="ECO:0000256" key="12">
    <source>
        <dbReference type="ARBA" id="ARBA00022840"/>
    </source>
</evidence>
<keyword evidence="7" id="KW-0963">Cytoplasm</keyword>
<dbReference type="GO" id="GO:0000049">
    <property type="term" value="F:tRNA binding"/>
    <property type="evidence" value="ECO:0007669"/>
    <property type="project" value="UniProtKB-KW"/>
</dbReference>
<proteinExistence type="inferred from homology"/>
<dbReference type="Gene3D" id="2.40.50.140">
    <property type="entry name" value="Nucleic acid-binding proteins"/>
    <property type="match status" value="1"/>
</dbReference>
<dbReference type="InterPro" id="IPR005146">
    <property type="entry name" value="B3/B4_tRNA-bd"/>
</dbReference>
<dbReference type="PANTHER" id="PTHR10947">
    <property type="entry name" value="PHENYLALANYL-TRNA SYNTHETASE BETA CHAIN AND LEUCINE-RICH REPEAT-CONTAINING PROTEIN 47"/>
    <property type="match status" value="1"/>
</dbReference>
<dbReference type="InterPro" id="IPR033714">
    <property type="entry name" value="tRNA_bind_bactPheRS"/>
</dbReference>
<dbReference type="InterPro" id="IPR045060">
    <property type="entry name" value="Phe-tRNA-ligase_IIc_bsu"/>
</dbReference>
<dbReference type="GO" id="GO:0009328">
    <property type="term" value="C:phenylalanine-tRNA ligase complex"/>
    <property type="evidence" value="ECO:0007669"/>
    <property type="project" value="TreeGrafter"/>
</dbReference>
<dbReference type="SMART" id="SM00874">
    <property type="entry name" value="B5"/>
    <property type="match status" value="1"/>
</dbReference>
<keyword evidence="8" id="KW-0820">tRNA-binding</keyword>
<dbReference type="GO" id="GO:0006432">
    <property type="term" value="P:phenylalanyl-tRNA aminoacylation"/>
    <property type="evidence" value="ECO:0007669"/>
    <property type="project" value="InterPro"/>
</dbReference>
<keyword evidence="12" id="KW-0067">ATP-binding</keyword>
<evidence type="ECO:0000256" key="5">
    <source>
        <dbReference type="ARBA" id="ARBA00012814"/>
    </source>
</evidence>
<dbReference type="GO" id="GO:0005524">
    <property type="term" value="F:ATP binding"/>
    <property type="evidence" value="ECO:0007669"/>
    <property type="project" value="UniProtKB-KW"/>
</dbReference>
<dbReference type="SUPFAM" id="SSF54991">
    <property type="entry name" value="Anticodon-binding domain of PheRS"/>
    <property type="match status" value="1"/>
</dbReference>
<dbReference type="EC" id="6.1.1.20" evidence="5"/>
<keyword evidence="15" id="KW-0648">Protein biosynthesis</keyword>
<accession>A0A6J6EK74</accession>
<evidence type="ECO:0000256" key="2">
    <source>
        <dbReference type="ARBA" id="ARBA00004496"/>
    </source>
</evidence>
<evidence type="ECO:0000256" key="16">
    <source>
        <dbReference type="ARBA" id="ARBA00023146"/>
    </source>
</evidence>
<dbReference type="InterPro" id="IPR005147">
    <property type="entry name" value="tRNA_synthase_B5-dom"/>
</dbReference>
<dbReference type="AlphaFoldDB" id="A0A6J6EK74"/>
<evidence type="ECO:0000256" key="9">
    <source>
        <dbReference type="ARBA" id="ARBA00022598"/>
    </source>
</evidence>
<evidence type="ECO:0000259" key="19">
    <source>
        <dbReference type="PROSITE" id="PS50886"/>
    </source>
</evidence>
<feature type="domain" description="TRNA-binding" evidence="19">
    <location>
        <begin position="42"/>
        <end position="152"/>
    </location>
</feature>
<protein>
    <recommendedName>
        <fullName evidence="6">Phenylalanine--tRNA ligase beta subunit</fullName>
        <ecNumber evidence="5">6.1.1.20</ecNumber>
    </recommendedName>
    <alternativeName>
        <fullName evidence="17">Phenylalanyl-tRNA synthetase beta subunit</fullName>
    </alternativeName>
</protein>
<feature type="domain" description="FDX-ACB" evidence="20">
    <location>
        <begin position="727"/>
        <end position="818"/>
    </location>
</feature>
<reference evidence="22" key="1">
    <citation type="submission" date="2020-05" db="EMBL/GenBank/DDBJ databases">
        <authorList>
            <person name="Chiriac C."/>
            <person name="Salcher M."/>
            <person name="Ghai R."/>
            <person name="Kavagutti S V."/>
        </authorList>
    </citation>
    <scope>NUCLEOTIDE SEQUENCE</scope>
</reference>
<dbReference type="Gene3D" id="3.50.40.10">
    <property type="entry name" value="Phenylalanyl-trna Synthetase, Chain B, domain 3"/>
    <property type="match status" value="1"/>
</dbReference>
<dbReference type="Gene3D" id="3.30.56.10">
    <property type="match status" value="2"/>
</dbReference>
<evidence type="ECO:0000256" key="8">
    <source>
        <dbReference type="ARBA" id="ARBA00022555"/>
    </source>
</evidence>
<dbReference type="PANTHER" id="PTHR10947:SF0">
    <property type="entry name" value="PHENYLALANINE--TRNA LIGASE BETA SUBUNIT"/>
    <property type="match status" value="1"/>
</dbReference>
<dbReference type="NCBIfam" id="TIGR00472">
    <property type="entry name" value="pheT_bact"/>
    <property type="match status" value="1"/>
</dbReference>
<evidence type="ECO:0000256" key="18">
    <source>
        <dbReference type="ARBA" id="ARBA00049255"/>
    </source>
</evidence>
<dbReference type="SUPFAM" id="SSF50249">
    <property type="entry name" value="Nucleic acid-binding proteins"/>
    <property type="match status" value="1"/>
</dbReference>
<dbReference type="Gene3D" id="3.30.70.380">
    <property type="entry name" value="Ferrodoxin-fold anticodon-binding domain"/>
    <property type="match status" value="1"/>
</dbReference>
<dbReference type="InterPro" id="IPR009061">
    <property type="entry name" value="DNA-bd_dom_put_sf"/>
</dbReference>
<comment type="catalytic activity">
    <reaction evidence="18">
        <text>tRNA(Phe) + L-phenylalanine + ATP = L-phenylalanyl-tRNA(Phe) + AMP + diphosphate + H(+)</text>
        <dbReference type="Rhea" id="RHEA:19413"/>
        <dbReference type="Rhea" id="RHEA-COMP:9668"/>
        <dbReference type="Rhea" id="RHEA-COMP:9699"/>
        <dbReference type="ChEBI" id="CHEBI:15378"/>
        <dbReference type="ChEBI" id="CHEBI:30616"/>
        <dbReference type="ChEBI" id="CHEBI:33019"/>
        <dbReference type="ChEBI" id="CHEBI:58095"/>
        <dbReference type="ChEBI" id="CHEBI:78442"/>
        <dbReference type="ChEBI" id="CHEBI:78531"/>
        <dbReference type="ChEBI" id="CHEBI:456215"/>
        <dbReference type="EC" id="6.1.1.20"/>
    </reaction>
</comment>
<dbReference type="Pfam" id="PF01588">
    <property type="entry name" value="tRNA_bind"/>
    <property type="match status" value="1"/>
</dbReference>
<dbReference type="Pfam" id="PF17759">
    <property type="entry name" value="tRNA_synthFbeta"/>
    <property type="match status" value="1"/>
</dbReference>
<organism evidence="22">
    <name type="scientific">freshwater metagenome</name>
    <dbReference type="NCBI Taxonomy" id="449393"/>
    <lineage>
        <taxon>unclassified sequences</taxon>
        <taxon>metagenomes</taxon>
        <taxon>ecological metagenomes</taxon>
    </lineage>
</organism>
<feature type="domain" description="B5" evidence="21">
    <location>
        <begin position="406"/>
        <end position="481"/>
    </location>
</feature>
<dbReference type="EMBL" id="CAEZTW010000011">
    <property type="protein sequence ID" value="CAB4576236.1"/>
    <property type="molecule type" value="Genomic_DNA"/>
</dbReference>
<dbReference type="Pfam" id="PF03483">
    <property type="entry name" value="B3_4"/>
    <property type="match status" value="1"/>
</dbReference>
<keyword evidence="16" id="KW-0030">Aminoacyl-tRNA synthetase</keyword>
<dbReference type="SMART" id="SM00896">
    <property type="entry name" value="FDX-ACB"/>
    <property type="match status" value="1"/>
</dbReference>
<evidence type="ECO:0000256" key="4">
    <source>
        <dbReference type="ARBA" id="ARBA00011209"/>
    </source>
</evidence>
<dbReference type="PROSITE" id="PS51447">
    <property type="entry name" value="FDX_ACB"/>
    <property type="match status" value="1"/>
</dbReference>
<keyword evidence="11" id="KW-0547">Nucleotide-binding</keyword>
<dbReference type="InterPro" id="IPR045864">
    <property type="entry name" value="aa-tRNA-synth_II/BPL/LPL"/>
</dbReference>
<evidence type="ECO:0000259" key="20">
    <source>
        <dbReference type="PROSITE" id="PS51447"/>
    </source>
</evidence>